<dbReference type="InterPro" id="IPR001867">
    <property type="entry name" value="OmpR/PhoB-type_DNA-bd"/>
</dbReference>
<evidence type="ECO:0000313" key="7">
    <source>
        <dbReference type="EMBL" id="PSL54753.1"/>
    </source>
</evidence>
<dbReference type="SMART" id="SM01043">
    <property type="entry name" value="BTAD"/>
    <property type="match status" value="1"/>
</dbReference>
<dbReference type="GO" id="GO:0003677">
    <property type="term" value="F:DNA binding"/>
    <property type="evidence" value="ECO:0007669"/>
    <property type="project" value="UniProtKB-UniRule"/>
</dbReference>
<dbReference type="Pfam" id="PF03704">
    <property type="entry name" value="BTAD"/>
    <property type="match status" value="1"/>
</dbReference>
<dbReference type="AlphaFoldDB" id="A0A2P8I8H2"/>
<dbReference type="PRINTS" id="PR00364">
    <property type="entry name" value="DISEASERSIST"/>
</dbReference>
<dbReference type="SUPFAM" id="SSF46894">
    <property type="entry name" value="C-terminal effector domain of the bipartite response regulators"/>
    <property type="match status" value="1"/>
</dbReference>
<dbReference type="RefSeq" id="WP_106616806.1">
    <property type="nucleotide sequence ID" value="NZ_PYAX01000006.1"/>
</dbReference>
<dbReference type="InterPro" id="IPR027417">
    <property type="entry name" value="P-loop_NTPase"/>
</dbReference>
<proteinExistence type="inferred from homology"/>
<dbReference type="Proteomes" id="UP000241118">
    <property type="component" value="Unassembled WGS sequence"/>
</dbReference>
<keyword evidence="4" id="KW-0804">Transcription</keyword>
<dbReference type="EMBL" id="PYAX01000006">
    <property type="protein sequence ID" value="PSL54753.1"/>
    <property type="molecule type" value="Genomic_DNA"/>
</dbReference>
<evidence type="ECO:0000256" key="5">
    <source>
        <dbReference type="PROSITE-ProRule" id="PRU01091"/>
    </source>
</evidence>
<feature type="DNA-binding region" description="OmpR/PhoB-type" evidence="5">
    <location>
        <begin position="1"/>
        <end position="97"/>
    </location>
</feature>
<dbReference type="SMART" id="SM00028">
    <property type="entry name" value="TPR"/>
    <property type="match status" value="3"/>
</dbReference>
<gene>
    <name evidence="7" type="ORF">B0I31_106269</name>
</gene>
<reference evidence="7 8" key="1">
    <citation type="submission" date="2018-03" db="EMBL/GenBank/DDBJ databases">
        <title>Genomic Encyclopedia of Type Strains, Phase III (KMG-III): the genomes of soil and plant-associated and newly described type strains.</title>
        <authorList>
            <person name="Whitman W."/>
        </authorList>
    </citation>
    <scope>NUCLEOTIDE SEQUENCE [LARGE SCALE GENOMIC DNA]</scope>
    <source>
        <strain evidence="7 8">CGMCC 4.7097</strain>
    </source>
</reference>
<comment type="similarity">
    <text evidence="1">Belongs to the AfsR/DnrI/RedD regulatory family.</text>
</comment>
<dbReference type="Pfam" id="PF00486">
    <property type="entry name" value="Trans_reg_C"/>
    <property type="match status" value="1"/>
</dbReference>
<dbReference type="Gene3D" id="1.10.10.10">
    <property type="entry name" value="Winged helix-like DNA-binding domain superfamily/Winged helix DNA-binding domain"/>
    <property type="match status" value="1"/>
</dbReference>
<dbReference type="InterPro" id="IPR036388">
    <property type="entry name" value="WH-like_DNA-bd_sf"/>
</dbReference>
<dbReference type="InterPro" id="IPR005158">
    <property type="entry name" value="BTAD"/>
</dbReference>
<dbReference type="InterPro" id="IPR016032">
    <property type="entry name" value="Sig_transdc_resp-reg_C-effctor"/>
</dbReference>
<evidence type="ECO:0000313" key="8">
    <source>
        <dbReference type="Proteomes" id="UP000241118"/>
    </source>
</evidence>
<dbReference type="Gene3D" id="3.40.50.300">
    <property type="entry name" value="P-loop containing nucleotide triphosphate hydrolases"/>
    <property type="match status" value="1"/>
</dbReference>
<dbReference type="PANTHER" id="PTHR35807:SF1">
    <property type="entry name" value="TRANSCRIPTIONAL REGULATOR REDD"/>
    <property type="match status" value="1"/>
</dbReference>
<dbReference type="SUPFAM" id="SSF52540">
    <property type="entry name" value="P-loop containing nucleoside triphosphate hydrolases"/>
    <property type="match status" value="1"/>
</dbReference>
<dbReference type="Gene3D" id="1.25.40.10">
    <property type="entry name" value="Tetratricopeptide repeat domain"/>
    <property type="match status" value="2"/>
</dbReference>
<evidence type="ECO:0000256" key="2">
    <source>
        <dbReference type="ARBA" id="ARBA00023015"/>
    </source>
</evidence>
<dbReference type="GO" id="GO:0043531">
    <property type="term" value="F:ADP binding"/>
    <property type="evidence" value="ECO:0007669"/>
    <property type="project" value="InterPro"/>
</dbReference>
<dbReference type="Pfam" id="PF13424">
    <property type="entry name" value="TPR_12"/>
    <property type="match status" value="2"/>
</dbReference>
<dbReference type="InterPro" id="IPR019734">
    <property type="entry name" value="TPR_rpt"/>
</dbReference>
<evidence type="ECO:0000256" key="3">
    <source>
        <dbReference type="ARBA" id="ARBA00023125"/>
    </source>
</evidence>
<evidence type="ECO:0000256" key="1">
    <source>
        <dbReference type="ARBA" id="ARBA00005820"/>
    </source>
</evidence>
<dbReference type="CDD" id="cd15831">
    <property type="entry name" value="BTAD"/>
    <property type="match status" value="1"/>
</dbReference>
<dbReference type="InterPro" id="IPR011990">
    <property type="entry name" value="TPR-like_helical_dom_sf"/>
</dbReference>
<keyword evidence="2" id="KW-0805">Transcription regulation</keyword>
<evidence type="ECO:0000256" key="4">
    <source>
        <dbReference type="ARBA" id="ARBA00023163"/>
    </source>
</evidence>
<evidence type="ECO:0000259" key="6">
    <source>
        <dbReference type="PROSITE" id="PS51755"/>
    </source>
</evidence>
<sequence length="907" mass="97814">MTAPVTRFAVLGPLEVWRGDEPVAVPAGRGRALLAALLLRAGQVVTVDELVERLWDGDQPNPQRAKATLHMVVARLRQALGDPTVVRTATHGYLVDVVPGALDLHEFRDLAARGRFADALALWRGTPLSDVRSDVLHAEEVAPLLEERLAVLERRIAADLDAGRAAELVPELRALTREHPLREPFWAALVLALHRSDRTAEALAAFGEVRALLADELGVDPGEQLREAHRLALGAVPEPPGGAIAPRQLPADVRSFTGRREEVGALDRLAARARGATAVAITGMGGLGKTALAVHWAHRVAADFPDGQLLVNLRGHDPEFPPLTSEQALTQLLAALGVPAERVPAALDEQVALYRSVLADRRILIVLDNVVDVAQARPLLPSGAGNFAVLTSRNDLRGLVALDDAVLVRLNALARAEAVDLLRRILGAERVDAEPDAVAELVRVCAGLPLALRVAAANLAGEPRGVADYVTALRAGDPLAQLVVAGDPASAVSSTFCLSYRALTTAAQRVFRLLGVAPCRDFTVEAVAALAGVDVERAGRSVDELFRAHLLEQPRPGRFVLHDLLRLHAETSAKAEEPEQERGRAVERLLDFYLHNIDRADRLLRTTRTELPLTPIADTVPLLSFADGAEAVAWIDGEMPNLRLVIPHAGEHGRHEHAWQIPTALWGYLYRHYVWTEWRRFTEIALASARHLGDRFAEAVALHTLGGITRNMGFEEALEHLHRALALREEIGHVRGMAASCLELAGAYESFGRYDEAVRYGERSVGLWAGLGDLPGLALALNNHAGTLSHAGRHEQALEVCLRAVELCRQLPGRVSLGAVEETLAQVLVGLGRLADAAATYEGIFARGVGDLNSLSAMRTHLNYADLLLRLGDPGTARTHLADALDLCVKAGFPQEAEIRARLAALG</sequence>
<dbReference type="GO" id="GO:0006355">
    <property type="term" value="P:regulation of DNA-templated transcription"/>
    <property type="evidence" value="ECO:0007669"/>
    <property type="project" value="InterPro"/>
</dbReference>
<dbReference type="InterPro" id="IPR051677">
    <property type="entry name" value="AfsR-DnrI-RedD_regulator"/>
</dbReference>
<comment type="caution">
    <text evidence="7">The sequence shown here is derived from an EMBL/GenBank/DDBJ whole genome shotgun (WGS) entry which is preliminary data.</text>
</comment>
<accession>A0A2P8I8H2</accession>
<keyword evidence="3 5" id="KW-0238">DNA-binding</keyword>
<dbReference type="PANTHER" id="PTHR35807">
    <property type="entry name" value="TRANSCRIPTIONAL REGULATOR REDD-RELATED"/>
    <property type="match status" value="1"/>
</dbReference>
<keyword evidence="8" id="KW-1185">Reference proteome</keyword>
<dbReference type="GO" id="GO:0000160">
    <property type="term" value="P:phosphorelay signal transduction system"/>
    <property type="evidence" value="ECO:0007669"/>
    <property type="project" value="InterPro"/>
</dbReference>
<dbReference type="Pfam" id="PF00931">
    <property type="entry name" value="NB-ARC"/>
    <property type="match status" value="1"/>
</dbReference>
<dbReference type="OrthoDB" id="5521887at2"/>
<dbReference type="InterPro" id="IPR002182">
    <property type="entry name" value="NB-ARC"/>
</dbReference>
<feature type="domain" description="OmpR/PhoB-type" evidence="6">
    <location>
        <begin position="1"/>
        <end position="97"/>
    </location>
</feature>
<dbReference type="SMART" id="SM00862">
    <property type="entry name" value="Trans_reg_C"/>
    <property type="match status" value="1"/>
</dbReference>
<organism evidence="7 8">
    <name type="scientific">Saccharothrix carnea</name>
    <dbReference type="NCBI Taxonomy" id="1280637"/>
    <lineage>
        <taxon>Bacteria</taxon>
        <taxon>Bacillati</taxon>
        <taxon>Actinomycetota</taxon>
        <taxon>Actinomycetes</taxon>
        <taxon>Pseudonocardiales</taxon>
        <taxon>Pseudonocardiaceae</taxon>
        <taxon>Saccharothrix</taxon>
    </lineage>
</organism>
<name>A0A2P8I8H2_SACCR</name>
<dbReference type="SUPFAM" id="SSF48452">
    <property type="entry name" value="TPR-like"/>
    <property type="match status" value="2"/>
</dbReference>
<protein>
    <submittedName>
        <fullName evidence="7">DNA-binding SARP family transcriptional activator</fullName>
    </submittedName>
</protein>
<dbReference type="PROSITE" id="PS51755">
    <property type="entry name" value="OMPR_PHOB"/>
    <property type="match status" value="1"/>
</dbReference>